<reference evidence="3" key="1">
    <citation type="submission" date="2024-02" db="UniProtKB">
        <authorList>
            <consortium name="WormBaseParasite"/>
        </authorList>
    </citation>
    <scope>IDENTIFICATION</scope>
</reference>
<dbReference type="Proteomes" id="UP000035681">
    <property type="component" value="Unplaced"/>
</dbReference>
<organism evidence="2 3">
    <name type="scientific">Strongyloides stercoralis</name>
    <name type="common">Threadworm</name>
    <dbReference type="NCBI Taxonomy" id="6248"/>
    <lineage>
        <taxon>Eukaryota</taxon>
        <taxon>Metazoa</taxon>
        <taxon>Ecdysozoa</taxon>
        <taxon>Nematoda</taxon>
        <taxon>Chromadorea</taxon>
        <taxon>Rhabditida</taxon>
        <taxon>Tylenchina</taxon>
        <taxon>Panagrolaimomorpha</taxon>
        <taxon>Strongyloidoidea</taxon>
        <taxon>Strongyloididae</taxon>
        <taxon>Strongyloides</taxon>
    </lineage>
</organism>
<feature type="compositionally biased region" description="Polar residues" evidence="1">
    <location>
        <begin position="306"/>
        <end position="328"/>
    </location>
</feature>
<evidence type="ECO:0000313" key="2">
    <source>
        <dbReference type="Proteomes" id="UP000035681"/>
    </source>
</evidence>
<feature type="compositionally biased region" description="Basic and acidic residues" evidence="1">
    <location>
        <begin position="333"/>
        <end position="346"/>
    </location>
</feature>
<protein>
    <submittedName>
        <fullName evidence="3">Uncharacterized protein</fullName>
    </submittedName>
</protein>
<accession>A0AAF5DII8</accession>
<dbReference type="AlphaFoldDB" id="A0AAF5DII8"/>
<keyword evidence="2" id="KW-1185">Reference proteome</keyword>
<sequence>MPYQQRSLKNDTIRDIKYLLNCILHDYYVENMDEILEFFLETCNGVKEKEADDYIEGLISFSLDERQTYNNNTYINKYRCIQKKFLSCFKKSKIFEKLSDSKKLSILHSFCILLHENDIEKTVTYMNLRSTKNKRSFVNISGLDNTKIIEFLYHMDYNLSITYTDALYYTKFFKMINPFIIIEYDQEYNVYVMNKDLENFITENETTMNVIIKEGILFKENITKIIDNILKNDLNSNNLFITNYIKNNETLNSIKFLIDDGIRDWKLIEEIIKKDHYQKKSNFDFAMSSPIKKISIFKSRSTSTTPRKNISITPSLSVSSPQKDNNISKGIKSRNDEKDEKENSKISEIKAFPSCKILFEDKGA</sequence>
<feature type="region of interest" description="Disordered" evidence="1">
    <location>
        <begin position="304"/>
        <end position="346"/>
    </location>
</feature>
<dbReference type="WBParaSite" id="TCONS_00012806.p1">
    <property type="protein sequence ID" value="TCONS_00012806.p1"/>
    <property type="gene ID" value="XLOC_008504"/>
</dbReference>
<evidence type="ECO:0000313" key="3">
    <source>
        <dbReference type="WBParaSite" id="TCONS_00012806.p1"/>
    </source>
</evidence>
<evidence type="ECO:0000256" key="1">
    <source>
        <dbReference type="SAM" id="MobiDB-lite"/>
    </source>
</evidence>
<name>A0AAF5DII8_STRER</name>
<proteinExistence type="predicted"/>